<evidence type="ECO:0000313" key="1">
    <source>
        <dbReference type="EMBL" id="SHH21176.1"/>
    </source>
</evidence>
<name>A0A1M5R4Z4_9FLAO</name>
<dbReference type="AlphaFoldDB" id="A0A1M5R4Z4"/>
<feature type="non-terminal residue" evidence="1">
    <location>
        <position position="313"/>
    </location>
</feature>
<dbReference type="EMBL" id="FQWF01000025">
    <property type="protein sequence ID" value="SHH21176.1"/>
    <property type="molecule type" value="Genomic_DNA"/>
</dbReference>
<gene>
    <name evidence="1" type="ORF">SAMN05444372_1255</name>
</gene>
<reference evidence="2" key="1">
    <citation type="submission" date="2016-11" db="EMBL/GenBank/DDBJ databases">
        <authorList>
            <person name="Varghese N."/>
            <person name="Submissions S."/>
        </authorList>
    </citation>
    <scope>NUCLEOTIDE SEQUENCE [LARGE SCALE GENOMIC DNA]</scope>
    <source>
        <strain evidence="2">DSM 17659</strain>
    </source>
</reference>
<evidence type="ECO:0000313" key="2">
    <source>
        <dbReference type="Proteomes" id="UP000184020"/>
    </source>
</evidence>
<sequence>MFLSCEKEDSIATDSISTSIYNKDISNYLNLLKTQSNKENSLKIEALVNAIDLNSVKIYNLKSTEKLVVVDLKSLKGFEISDKTKAIFFVYENKITRSNIVTFNVKVPFDNLDKVILSVLDMKKNKDNHTGKISFYNMHQIISLSNEFENGKLTFNGMARRKTTINITGKSAGCIDWYWVTNSSSTYLYTTCDSCQPYRMSGIKCDRGGGGSSSSGTSYPSYPSNPKNDDLYTYMDQDGEFVTKKYNGVTGVWDLFSISLSDVVTYSKPAKYYYLIIQWPYDQKKVIHGDLIYIYDGASGNWEGVPITYPSPC</sequence>
<keyword evidence="2" id="KW-1185">Reference proteome</keyword>
<proteinExistence type="predicted"/>
<organism evidence="1 2">
    <name type="scientific">Flavobacterium micromati</name>
    <dbReference type="NCBI Taxonomy" id="229205"/>
    <lineage>
        <taxon>Bacteria</taxon>
        <taxon>Pseudomonadati</taxon>
        <taxon>Bacteroidota</taxon>
        <taxon>Flavobacteriia</taxon>
        <taxon>Flavobacteriales</taxon>
        <taxon>Flavobacteriaceae</taxon>
        <taxon>Flavobacterium</taxon>
    </lineage>
</organism>
<protein>
    <submittedName>
        <fullName evidence="1">Uncharacterized protein</fullName>
    </submittedName>
</protein>
<dbReference type="RefSeq" id="WP_244533958.1">
    <property type="nucleotide sequence ID" value="NZ_FQWF01000025.1"/>
</dbReference>
<dbReference type="Proteomes" id="UP000184020">
    <property type="component" value="Unassembled WGS sequence"/>
</dbReference>
<accession>A0A1M5R4Z4</accession>